<comment type="caution">
    <text evidence="2">The sequence shown here is derived from an EMBL/GenBank/DDBJ whole genome shotgun (WGS) entry which is preliminary data.</text>
</comment>
<dbReference type="STRING" id="1686286.GCA_900092335_02387"/>
<dbReference type="RefSeq" id="WP_066510266.1">
    <property type="nucleotide sequence ID" value="NZ_JADPQA010000015.1"/>
</dbReference>
<keyword evidence="3" id="KW-1185">Reference proteome</keyword>
<evidence type="ECO:0000313" key="3">
    <source>
        <dbReference type="Proteomes" id="UP000318080"/>
    </source>
</evidence>
<keyword evidence="1" id="KW-0472">Membrane</keyword>
<accession>A0A540R4K4</accession>
<sequence length="190" mass="19890">MATRKEAKKKSLLQLLAVIIAVVVIVVAVVLFQNWRSNKPGAQPQDIKVTASVGDESMEVAPYMVCEPGADCPEGEVPNLVVGENDTLKIEVPDDIASNQWQLLTIYDDPAANDEQLHGAGETTVVEVPGSVEGASEGKKAHLAVVEISAVLLGTNEGGEETPYTAVWSLSTLAPDELAAATATSSAPAE</sequence>
<evidence type="ECO:0000256" key="1">
    <source>
        <dbReference type="SAM" id="Phobius"/>
    </source>
</evidence>
<protein>
    <submittedName>
        <fullName evidence="2">DUF2771 domain-containing protein</fullName>
    </submittedName>
</protein>
<reference evidence="2 3" key="1">
    <citation type="submission" date="2019-06" db="EMBL/GenBank/DDBJ databases">
        <title>Draft genome of C. phoceense Strain 272.</title>
        <authorList>
            <person name="Pacheco L.G.C."/>
            <person name="Barberis C.M."/>
            <person name="Almuzara M.N."/>
            <person name="Traglia G.M."/>
            <person name="Santos C.S."/>
            <person name="Rocha D.J.P.G."/>
            <person name="Aguiar E.R.G.R."/>
            <person name="Vay C.A."/>
        </authorList>
    </citation>
    <scope>NUCLEOTIDE SEQUENCE [LARGE SCALE GENOMIC DNA]</scope>
    <source>
        <strain evidence="2 3">272</strain>
    </source>
</reference>
<organism evidence="2 3">
    <name type="scientific">Corynebacterium phoceense</name>
    <dbReference type="NCBI Taxonomy" id="1686286"/>
    <lineage>
        <taxon>Bacteria</taxon>
        <taxon>Bacillati</taxon>
        <taxon>Actinomycetota</taxon>
        <taxon>Actinomycetes</taxon>
        <taxon>Mycobacteriales</taxon>
        <taxon>Corynebacteriaceae</taxon>
        <taxon>Corynebacterium</taxon>
    </lineage>
</organism>
<keyword evidence="1" id="KW-1133">Transmembrane helix</keyword>
<feature type="transmembrane region" description="Helical" evidence="1">
    <location>
        <begin position="12"/>
        <end position="35"/>
    </location>
</feature>
<keyword evidence="1" id="KW-0812">Transmembrane</keyword>
<name>A0A540R4K4_9CORY</name>
<proteinExistence type="predicted"/>
<dbReference type="Pfam" id="PF10969">
    <property type="entry name" value="DUF2771"/>
    <property type="match status" value="1"/>
</dbReference>
<evidence type="ECO:0000313" key="2">
    <source>
        <dbReference type="EMBL" id="TQE42567.1"/>
    </source>
</evidence>
<dbReference type="GeneID" id="79853535"/>
<dbReference type="Proteomes" id="UP000318080">
    <property type="component" value="Unassembled WGS sequence"/>
</dbReference>
<dbReference type="EMBL" id="VHIR01000023">
    <property type="protein sequence ID" value="TQE42567.1"/>
    <property type="molecule type" value="Genomic_DNA"/>
</dbReference>
<dbReference type="InterPro" id="IPR024495">
    <property type="entry name" value="DUF2771"/>
</dbReference>
<gene>
    <name evidence="2" type="ORF">EJK80_11970</name>
</gene>
<dbReference type="AlphaFoldDB" id="A0A540R4K4"/>